<evidence type="ECO:0000313" key="1">
    <source>
        <dbReference type="EMBL" id="KAL0062429.1"/>
    </source>
</evidence>
<comment type="caution">
    <text evidence="1">The sequence shown here is derived from an EMBL/GenBank/DDBJ whole genome shotgun (WGS) entry which is preliminary data.</text>
</comment>
<name>A0ABR2ZN66_9AGAR</name>
<reference evidence="1 2" key="1">
    <citation type="submission" date="2024-05" db="EMBL/GenBank/DDBJ databases">
        <title>A draft genome resource for the thread blight pathogen Marasmius tenuissimus strain MS-2.</title>
        <authorList>
            <person name="Yulfo-Soto G.E."/>
            <person name="Baruah I.K."/>
            <person name="Amoako-Attah I."/>
            <person name="Bukari Y."/>
            <person name="Meinhardt L.W."/>
            <person name="Bailey B.A."/>
            <person name="Cohen S.P."/>
        </authorList>
    </citation>
    <scope>NUCLEOTIDE SEQUENCE [LARGE SCALE GENOMIC DNA]</scope>
    <source>
        <strain evidence="1 2">MS-2</strain>
    </source>
</reference>
<accession>A0ABR2ZN66</accession>
<dbReference type="Proteomes" id="UP001437256">
    <property type="component" value="Unassembled WGS sequence"/>
</dbReference>
<protein>
    <submittedName>
        <fullName evidence="1">Uncharacterized protein</fullName>
    </submittedName>
</protein>
<sequence>MILSPSTPAPLTHHKVYLIAEVQSGQVNNALASIKKAPELTGKDTYPLLHLLSPLQICWTNILRSMMSLPSVNGCGVSRTARELYLAIKHQYGLGNSAVFKTTCNALYATTAEDVTKVSAYTEHYQKQALTLARASDNLDWSDVIHHFAAHLPDSPVISDLKYRLINAVAVQHCSVNTFKIYGCYPQPYGDMVVKLHAKEATAWGCKWEHK</sequence>
<keyword evidence="2" id="KW-1185">Reference proteome</keyword>
<evidence type="ECO:0000313" key="2">
    <source>
        <dbReference type="Proteomes" id="UP001437256"/>
    </source>
</evidence>
<gene>
    <name evidence="1" type="ORF">AAF712_010708</name>
</gene>
<dbReference type="EMBL" id="JBBXMP010000105">
    <property type="protein sequence ID" value="KAL0062429.1"/>
    <property type="molecule type" value="Genomic_DNA"/>
</dbReference>
<proteinExistence type="predicted"/>
<organism evidence="1 2">
    <name type="scientific">Marasmius tenuissimus</name>
    <dbReference type="NCBI Taxonomy" id="585030"/>
    <lineage>
        <taxon>Eukaryota</taxon>
        <taxon>Fungi</taxon>
        <taxon>Dikarya</taxon>
        <taxon>Basidiomycota</taxon>
        <taxon>Agaricomycotina</taxon>
        <taxon>Agaricomycetes</taxon>
        <taxon>Agaricomycetidae</taxon>
        <taxon>Agaricales</taxon>
        <taxon>Marasmiineae</taxon>
        <taxon>Marasmiaceae</taxon>
        <taxon>Marasmius</taxon>
    </lineage>
</organism>